<evidence type="ECO:0000259" key="6">
    <source>
        <dbReference type="Pfam" id="PF07106"/>
    </source>
</evidence>
<proteinExistence type="inferred from homology"/>
<dbReference type="PANTHER" id="PTHR15938:SF0">
    <property type="entry name" value="HOMOLOGOUS-PAIRING PROTEIN 2 HOMOLOG"/>
    <property type="match status" value="1"/>
</dbReference>
<evidence type="ECO:0000313" key="8">
    <source>
        <dbReference type="Proteomes" id="UP000298327"/>
    </source>
</evidence>
<dbReference type="PANTHER" id="PTHR15938">
    <property type="entry name" value="TBP-1 INTERACTING PROTEIN"/>
    <property type="match status" value="1"/>
</dbReference>
<evidence type="ECO:0000256" key="1">
    <source>
        <dbReference type="ARBA" id="ARBA00004123"/>
    </source>
</evidence>
<evidence type="ECO:0000256" key="3">
    <source>
        <dbReference type="ARBA" id="ARBA00023172"/>
    </source>
</evidence>
<dbReference type="OrthoDB" id="272266at2759"/>
<evidence type="ECO:0000256" key="5">
    <source>
        <dbReference type="ARBA" id="ARBA00023254"/>
    </source>
</evidence>
<dbReference type="GO" id="GO:0010774">
    <property type="term" value="P:meiotic strand invasion involved in reciprocal meiotic recombination"/>
    <property type="evidence" value="ECO:0007669"/>
    <property type="project" value="TreeGrafter"/>
</dbReference>
<evidence type="ECO:0000256" key="4">
    <source>
        <dbReference type="ARBA" id="ARBA00023242"/>
    </source>
</evidence>
<dbReference type="GO" id="GO:0120230">
    <property type="term" value="F:recombinase activator activity"/>
    <property type="evidence" value="ECO:0007669"/>
    <property type="project" value="TreeGrafter"/>
</dbReference>
<dbReference type="GO" id="GO:0000709">
    <property type="term" value="P:meiotic joint molecule formation"/>
    <property type="evidence" value="ECO:0007669"/>
    <property type="project" value="TreeGrafter"/>
</dbReference>
<dbReference type="AlphaFoldDB" id="A0A4Y9Y2V8"/>
<protein>
    <recommendedName>
        <fullName evidence="6">Homologous-pairing protein 2 winged helix domain-containing protein</fullName>
    </recommendedName>
</protein>
<gene>
    <name evidence="7" type="ORF">EVG20_g8894</name>
</gene>
<organism evidence="7 8">
    <name type="scientific">Dentipellis fragilis</name>
    <dbReference type="NCBI Taxonomy" id="205917"/>
    <lineage>
        <taxon>Eukaryota</taxon>
        <taxon>Fungi</taxon>
        <taxon>Dikarya</taxon>
        <taxon>Basidiomycota</taxon>
        <taxon>Agaricomycotina</taxon>
        <taxon>Agaricomycetes</taxon>
        <taxon>Russulales</taxon>
        <taxon>Hericiaceae</taxon>
        <taxon>Dentipellis</taxon>
    </lineage>
</organism>
<dbReference type="Pfam" id="PF07106">
    <property type="entry name" value="WHD_TBPIP"/>
    <property type="match status" value="1"/>
</dbReference>
<sequence length="232" mass="25876">MSKAKSDVKVLKGQEAEDRVYAYIKRMNRPFGAVDVSANLKGAVPKTATQKILLALSEKGQVTQKTENNFFFVANQNTVDTMPNDKVSELEAEAKALDEENKVLAAEIKAAAAGEFDIHSAFYLSHAELAVQIDETGTKAEQLRKRLEPLRSGTPLVDADALAALDQEWMKWRAEWVRRKKVFLTFWALVSDTLSPQDATELQDDLGIEYDSAEHTSVEHGPLCAINLKRKR</sequence>
<evidence type="ECO:0000313" key="7">
    <source>
        <dbReference type="EMBL" id="TFY56520.1"/>
    </source>
</evidence>
<comment type="subcellular location">
    <subcellularLocation>
        <location evidence="1">Nucleus</location>
    </subcellularLocation>
</comment>
<comment type="caution">
    <text evidence="7">The sequence shown here is derived from an EMBL/GenBank/DDBJ whole genome shotgun (WGS) entry which is preliminary data.</text>
</comment>
<dbReference type="GO" id="GO:0120231">
    <property type="term" value="C:DNA recombinase auxiliary factor complex"/>
    <property type="evidence" value="ECO:0007669"/>
    <property type="project" value="TreeGrafter"/>
</dbReference>
<keyword evidence="8" id="KW-1185">Reference proteome</keyword>
<keyword evidence="4" id="KW-0539">Nucleus</keyword>
<comment type="similarity">
    <text evidence="2">Belongs to the HOP2 family.</text>
</comment>
<dbReference type="Gene3D" id="1.10.10.10">
    <property type="entry name" value="Winged helix-like DNA-binding domain superfamily/Winged helix DNA-binding domain"/>
    <property type="match status" value="1"/>
</dbReference>
<keyword evidence="5" id="KW-0469">Meiosis</keyword>
<reference evidence="7 8" key="1">
    <citation type="submission" date="2019-02" db="EMBL/GenBank/DDBJ databases">
        <title>Genome sequencing of the rare red list fungi Dentipellis fragilis.</title>
        <authorList>
            <person name="Buettner E."/>
            <person name="Kellner H."/>
        </authorList>
    </citation>
    <scope>NUCLEOTIDE SEQUENCE [LARGE SCALE GENOMIC DNA]</scope>
    <source>
        <strain evidence="7 8">DSM 105465</strain>
    </source>
</reference>
<dbReference type="InterPro" id="IPR036388">
    <property type="entry name" value="WH-like_DNA-bd_sf"/>
</dbReference>
<dbReference type="GO" id="GO:0000794">
    <property type="term" value="C:condensed nuclear chromosome"/>
    <property type="evidence" value="ECO:0007669"/>
    <property type="project" value="TreeGrafter"/>
</dbReference>
<name>A0A4Y9Y2V8_9AGAM</name>
<feature type="domain" description="Homologous-pairing protein 2 winged helix" evidence="6">
    <location>
        <begin position="15"/>
        <end position="66"/>
    </location>
</feature>
<dbReference type="STRING" id="205917.A0A4Y9Y2V8"/>
<dbReference type="GO" id="GO:0007129">
    <property type="term" value="P:homologous chromosome pairing at meiosis"/>
    <property type="evidence" value="ECO:0007669"/>
    <property type="project" value="TreeGrafter"/>
</dbReference>
<dbReference type="EMBL" id="SEOQ01000821">
    <property type="protein sequence ID" value="TFY56520.1"/>
    <property type="molecule type" value="Genomic_DNA"/>
</dbReference>
<keyword evidence="3" id="KW-0233">DNA recombination</keyword>
<accession>A0A4Y9Y2V8</accession>
<dbReference type="Proteomes" id="UP000298327">
    <property type="component" value="Unassembled WGS sequence"/>
</dbReference>
<evidence type="ECO:0000256" key="2">
    <source>
        <dbReference type="ARBA" id="ARBA00007922"/>
    </source>
</evidence>
<dbReference type="GO" id="GO:0003690">
    <property type="term" value="F:double-stranded DNA binding"/>
    <property type="evidence" value="ECO:0007669"/>
    <property type="project" value="TreeGrafter"/>
</dbReference>
<dbReference type="InterPro" id="IPR010776">
    <property type="entry name" value="Hop2_WH_dom"/>
</dbReference>